<protein>
    <recommendedName>
        <fullName evidence="3">Arf-GAP domain-containing protein</fullName>
    </recommendedName>
</protein>
<dbReference type="Gene3D" id="3.30.160.60">
    <property type="entry name" value="Classic Zinc Finger"/>
    <property type="match status" value="1"/>
</dbReference>
<dbReference type="RefSeq" id="XP_024727539.1">
    <property type="nucleotide sequence ID" value="XM_024884196.1"/>
</dbReference>
<dbReference type="GO" id="GO:0008270">
    <property type="term" value="F:zinc ion binding"/>
    <property type="evidence" value="ECO:0007669"/>
    <property type="project" value="UniProtKB-KW"/>
</dbReference>
<dbReference type="Gene3D" id="1.10.8.10">
    <property type="entry name" value="DNA helicase RuvA subunit, C-terminal domain"/>
    <property type="match status" value="1"/>
</dbReference>
<dbReference type="InterPro" id="IPR001164">
    <property type="entry name" value="ArfGAP_dom"/>
</dbReference>
<evidence type="ECO:0000313" key="5">
    <source>
        <dbReference type="Proteomes" id="UP000235371"/>
    </source>
</evidence>
<dbReference type="InParanoid" id="A0A2J6SIP3"/>
<dbReference type="Proteomes" id="UP000235371">
    <property type="component" value="Unassembled WGS sequence"/>
</dbReference>
<feature type="domain" description="Arf-GAP" evidence="3">
    <location>
        <begin position="14"/>
        <end position="111"/>
    </location>
</feature>
<dbReference type="SUPFAM" id="SSF46934">
    <property type="entry name" value="UBA-like"/>
    <property type="match status" value="1"/>
</dbReference>
<dbReference type="Gene3D" id="1.10.220.150">
    <property type="entry name" value="Arf GTPase activating protein"/>
    <property type="match status" value="1"/>
</dbReference>
<dbReference type="InterPro" id="IPR051718">
    <property type="entry name" value="ARF_GTPase-activating"/>
</dbReference>
<dbReference type="SMART" id="SM00105">
    <property type="entry name" value="ArfGap"/>
    <property type="match status" value="1"/>
</dbReference>
<keyword evidence="5" id="KW-1185">Reference proteome</keyword>
<feature type="region of interest" description="Disordered" evidence="2">
    <location>
        <begin position="1146"/>
        <end position="1208"/>
    </location>
</feature>
<dbReference type="STRING" id="1095630.A0A2J6SIP3"/>
<dbReference type="Pfam" id="PF01412">
    <property type="entry name" value="ArfGap"/>
    <property type="match status" value="1"/>
</dbReference>
<gene>
    <name evidence="4" type="ORF">K444DRAFT_637985</name>
</gene>
<keyword evidence="1" id="KW-0863">Zinc-finger</keyword>
<dbReference type="GO" id="GO:0005737">
    <property type="term" value="C:cytoplasm"/>
    <property type="evidence" value="ECO:0007669"/>
    <property type="project" value="TreeGrafter"/>
</dbReference>
<accession>A0A2J6SIP3</accession>
<evidence type="ECO:0000259" key="3">
    <source>
        <dbReference type="PROSITE" id="PS50115"/>
    </source>
</evidence>
<feature type="compositionally biased region" description="Basic residues" evidence="2">
    <location>
        <begin position="1181"/>
        <end position="1190"/>
    </location>
</feature>
<feature type="compositionally biased region" description="Polar residues" evidence="2">
    <location>
        <begin position="398"/>
        <end position="410"/>
    </location>
</feature>
<dbReference type="PANTHER" id="PTHR45705:SF7">
    <property type="entry name" value="ACTIVATING PROTEIN FOR ARF, PUTATIVE (AFU_ORTHOLOGUE AFUA_4G09120)-RELATED"/>
    <property type="match status" value="1"/>
</dbReference>
<evidence type="ECO:0000256" key="2">
    <source>
        <dbReference type="SAM" id="MobiDB-lite"/>
    </source>
</evidence>
<keyword evidence="1" id="KW-0479">Metal-binding</keyword>
<dbReference type="SUPFAM" id="SSF57863">
    <property type="entry name" value="ArfGap/RecO-like zinc finger"/>
    <property type="match status" value="1"/>
</dbReference>
<feature type="region of interest" description="Disordered" evidence="2">
    <location>
        <begin position="396"/>
        <end position="457"/>
    </location>
</feature>
<dbReference type="InterPro" id="IPR037278">
    <property type="entry name" value="ARFGAP/RecO"/>
</dbReference>
<sequence length="1281" mass="143343">MSGALSKRQQARNERALQDLIKAVPGNNVCADCQARNPGWASWSMGTNITKVKSLSMDSWSNDQVENMKRVGNIASNRVYNPQNANPPIPLDVDEADSAMEMFIRQKYIDRAVKAPQIRLPICFVDFPLSSKHRREAAQSDLEPSRQRPPSPRQNKQSRVFSASGGPEWTEDLELKMAKLQDVGFRDEKRNIAVLKGLGGNLEKSIETLRLVEGAGSTAGVEPSETSWASSLFAGPIAHQHGEMTGNNPYQQNQNPNPFGLMPYQSQYSPSQDFQNMSVSHSQLLFPDNTDGFPGPQPPQYHQLYQQSMTPQSLPHQYYPSVIYENPAQRPVQNSNYNPFMQQQAQQQMPQQMQQPPPINTNFQHKKPFPCGHCEKSFSIKDALTMHILVDGCGKDGATSQNDPKSSSESPIDKRVRILNSADSDDQEEEARKKANKEPLTNLQKPKQVQKAPKSPAPVIVSNAMKIDIGLRTGSTENKEYSILEKIQLEVQLVLTNTPGLLVTNFGKAHMESKFRVWWNPRDFMRRQFGDSHLASIGSVIVLSGTPLNAQATTCKEYLQKHWPTTCLTLLKCLEDCMNGLRDVTRGDDLELCNWMEGEKLIFEAEGTGEKIVEIAQQLSWLGAALRHSPDDGLKNSEAKIKRGQEVGLVIPLEMMAALTGVRHAVEYQGGILLKGHSSAFLPVKRYKDSIQWHYIENDENVRLPYWEVEARCPGRAMLEEVSMDSLKNTRAFVGWWGTTETHLGTETANYENIDWSASDQVGRPIRFSGVTLGFQQILTGEVNFSLGARDGKLHVERKGPYQRIVQCAARSPVVLYDSCEKRAWLVPSSAVILHIAKTRYYRNPYMNDGNKIAFPSADPLTSNHEAAEKVLLEQAPFKLCTQDDLENQDYYLRDLVQDIWSYLESLLDKNVKKEATSDPEVRGTMRDILRGWEFMDLVDDRSPFRLKETYIEKSSGGWTDLARDIDAVVLFGSGFEDIIKPNAESMAGLCHMWKSVPKGKDYLTASVPTMNQLYEQAGSKLSRKHLTSTHLRWHHGGQLWERCESTKPFFCSCNRLQQVVSEYFTQPGSVSDPGPLEEKGAVIFGQASDPLASTVLELLKPKVKQCGSLYSQPNVDLLSTDTFSSPDPNLSSDTGTSSILSVSVSTLPTSDEDDQNPKVEGSFEPLGSSTIKSIENDGKRRSRSLKRSHSREDARSTRQPYRRQRKRCTEEIRGVEAQCEVDHTPALLNTPDGRCVASLVEKTTGDGKKLSLRRKGNLTNQNETNDSTQRGGNVAAIRNG</sequence>
<reference evidence="4 5" key="1">
    <citation type="submission" date="2016-04" db="EMBL/GenBank/DDBJ databases">
        <title>A degradative enzymes factory behind the ericoid mycorrhizal symbiosis.</title>
        <authorList>
            <consortium name="DOE Joint Genome Institute"/>
            <person name="Martino E."/>
            <person name="Morin E."/>
            <person name="Grelet G."/>
            <person name="Kuo A."/>
            <person name="Kohler A."/>
            <person name="Daghino S."/>
            <person name="Barry K."/>
            <person name="Choi C."/>
            <person name="Cichocki N."/>
            <person name="Clum A."/>
            <person name="Copeland A."/>
            <person name="Hainaut M."/>
            <person name="Haridas S."/>
            <person name="Labutti K."/>
            <person name="Lindquist E."/>
            <person name="Lipzen A."/>
            <person name="Khouja H.-R."/>
            <person name="Murat C."/>
            <person name="Ohm R."/>
            <person name="Olson A."/>
            <person name="Spatafora J."/>
            <person name="Veneault-Fourrey C."/>
            <person name="Henrissat B."/>
            <person name="Grigoriev I."/>
            <person name="Martin F."/>
            <person name="Perotto S."/>
        </authorList>
    </citation>
    <scope>NUCLEOTIDE SEQUENCE [LARGE SCALE GENOMIC DNA]</scope>
    <source>
        <strain evidence="4 5">E</strain>
    </source>
</reference>
<dbReference type="OrthoDB" id="1577640at2759"/>
<evidence type="ECO:0000313" key="4">
    <source>
        <dbReference type="EMBL" id="PMD50635.1"/>
    </source>
</evidence>
<evidence type="ECO:0000256" key="1">
    <source>
        <dbReference type="PROSITE-ProRule" id="PRU00288"/>
    </source>
</evidence>
<dbReference type="EMBL" id="KZ613913">
    <property type="protein sequence ID" value="PMD50635.1"/>
    <property type="molecule type" value="Genomic_DNA"/>
</dbReference>
<dbReference type="GO" id="GO:0005096">
    <property type="term" value="F:GTPase activator activity"/>
    <property type="evidence" value="ECO:0007669"/>
    <property type="project" value="InterPro"/>
</dbReference>
<dbReference type="PROSITE" id="PS50115">
    <property type="entry name" value="ARFGAP"/>
    <property type="match status" value="1"/>
</dbReference>
<dbReference type="PRINTS" id="PR00405">
    <property type="entry name" value="REVINTRACTNG"/>
</dbReference>
<dbReference type="InterPro" id="IPR038508">
    <property type="entry name" value="ArfGAP_dom_sf"/>
</dbReference>
<proteinExistence type="predicted"/>
<organism evidence="4 5">
    <name type="scientific">Hyaloscypha bicolor E</name>
    <dbReference type="NCBI Taxonomy" id="1095630"/>
    <lineage>
        <taxon>Eukaryota</taxon>
        <taxon>Fungi</taxon>
        <taxon>Dikarya</taxon>
        <taxon>Ascomycota</taxon>
        <taxon>Pezizomycotina</taxon>
        <taxon>Leotiomycetes</taxon>
        <taxon>Helotiales</taxon>
        <taxon>Hyaloscyphaceae</taxon>
        <taxon>Hyaloscypha</taxon>
        <taxon>Hyaloscypha bicolor</taxon>
    </lineage>
</organism>
<feature type="region of interest" description="Disordered" evidence="2">
    <location>
        <begin position="135"/>
        <end position="166"/>
    </location>
</feature>
<dbReference type="GeneID" id="36592273"/>
<name>A0A2J6SIP3_9HELO</name>
<dbReference type="InterPro" id="IPR009060">
    <property type="entry name" value="UBA-like_sf"/>
</dbReference>
<dbReference type="CDD" id="cd08204">
    <property type="entry name" value="ArfGap"/>
    <property type="match status" value="1"/>
</dbReference>
<dbReference type="PANTHER" id="PTHR45705">
    <property type="entry name" value="FI20236P1"/>
    <property type="match status" value="1"/>
</dbReference>
<keyword evidence="1" id="KW-0862">Zinc</keyword>